<accession>A0A1I7S1N8</accession>
<dbReference type="EMBL" id="CAJFDI010000001">
    <property type="protein sequence ID" value="CAD5208365.1"/>
    <property type="molecule type" value="Genomic_DNA"/>
</dbReference>
<sequence>MGKEPRDPLKELLLSVEDGDAEITHLPEQGQTRLAIVLFTVLLFASGLTYFLLTLPAEVRVHRVVLTERLNESPYFKRPFGTNDLKCDWVMDGKHKEYVEKLAKNRYRIEDPDNFDDLPGDCASIRSRHRFPSSPTTPDEADFPVAIARNVFKDYYYMELMLAATYQPQNYYCYAIDKSADHLFRARIKALAKCFPNVMVAQEFREMDSAGHRMDLAHIDCLKMLTTPEKKWKYVMLLQNHDFPAKTNFEKVAIFKWLNGSNDIELNPEPGRVNKSLDWSLTKMKIFKDPKKLEKIMTAWKSTAPPKITFAKGYNEISISREAMDYMFNELDLTNLMNQVDDGKTYGIDEIVFPTLLSMDLLGIPGHYTQKCIDEDVSSGYITRHSNWGDRGTCSSGHFRHSICIYGIEDLATHIDPIPAIYVNKLMPDFDFNAVTCWLEVLYNRTFIEKPTLARLGREYYANLKHVRYQALKDEHGEVSEEKRKNFKCK</sequence>
<dbReference type="Pfam" id="PF02485">
    <property type="entry name" value="Branch"/>
    <property type="match status" value="1"/>
</dbReference>
<evidence type="ECO:0000313" key="10">
    <source>
        <dbReference type="WBParaSite" id="BXY_0691600.1"/>
    </source>
</evidence>
<keyword evidence="5" id="KW-0325">Glycoprotein</keyword>
<dbReference type="OrthoDB" id="2019572at2759"/>
<reference evidence="10" key="1">
    <citation type="submission" date="2016-11" db="UniProtKB">
        <authorList>
            <consortium name="WormBaseParasite"/>
        </authorList>
    </citation>
    <scope>IDENTIFICATION</scope>
</reference>
<dbReference type="Proteomes" id="UP000659654">
    <property type="component" value="Unassembled WGS sequence"/>
</dbReference>
<evidence type="ECO:0000256" key="6">
    <source>
        <dbReference type="SAM" id="Phobius"/>
    </source>
</evidence>
<evidence type="ECO:0000256" key="4">
    <source>
        <dbReference type="ARBA" id="ARBA00023136"/>
    </source>
</evidence>
<dbReference type="PANTHER" id="PTHR46671">
    <property type="entry name" value="PROTEIN CBG11221"/>
    <property type="match status" value="1"/>
</dbReference>
<keyword evidence="3" id="KW-0808">Transferase</keyword>
<dbReference type="EMBL" id="CAJFCV020000001">
    <property type="protein sequence ID" value="CAG9081203.1"/>
    <property type="molecule type" value="Genomic_DNA"/>
</dbReference>
<evidence type="ECO:0000256" key="1">
    <source>
        <dbReference type="ARBA" id="ARBA00004606"/>
    </source>
</evidence>
<dbReference type="SMR" id="A0A1I7S1N8"/>
<protein>
    <submittedName>
        <fullName evidence="7">(pine wood nematode) hypothetical protein</fullName>
    </submittedName>
</protein>
<reference evidence="7" key="2">
    <citation type="submission" date="2020-09" db="EMBL/GenBank/DDBJ databases">
        <authorList>
            <person name="Kikuchi T."/>
        </authorList>
    </citation>
    <scope>NUCLEOTIDE SEQUENCE</scope>
    <source>
        <strain evidence="7">Ka4C1</strain>
    </source>
</reference>
<organism evidence="8 10">
    <name type="scientific">Bursaphelenchus xylophilus</name>
    <name type="common">Pinewood nematode worm</name>
    <name type="synonym">Aphelenchoides xylophilus</name>
    <dbReference type="NCBI Taxonomy" id="6326"/>
    <lineage>
        <taxon>Eukaryota</taxon>
        <taxon>Metazoa</taxon>
        <taxon>Ecdysozoa</taxon>
        <taxon>Nematoda</taxon>
        <taxon>Chromadorea</taxon>
        <taxon>Rhabditida</taxon>
        <taxon>Tylenchina</taxon>
        <taxon>Tylenchomorpha</taxon>
        <taxon>Aphelenchoidea</taxon>
        <taxon>Aphelenchoididae</taxon>
        <taxon>Bursaphelenchus</taxon>
    </lineage>
</organism>
<keyword evidence="9" id="KW-1185">Reference proteome</keyword>
<dbReference type="WBParaSite" id="BXY_0691600.1">
    <property type="protein sequence ID" value="BXY_0691600.1"/>
    <property type="gene ID" value="BXY_0691600"/>
</dbReference>
<dbReference type="GO" id="GO:0016757">
    <property type="term" value="F:glycosyltransferase activity"/>
    <property type="evidence" value="ECO:0007669"/>
    <property type="project" value="UniProtKB-KW"/>
</dbReference>
<evidence type="ECO:0000313" key="7">
    <source>
        <dbReference type="EMBL" id="CAD5208365.1"/>
    </source>
</evidence>
<evidence type="ECO:0000256" key="2">
    <source>
        <dbReference type="ARBA" id="ARBA00022676"/>
    </source>
</evidence>
<dbReference type="InterPro" id="IPR003406">
    <property type="entry name" value="Glyco_trans_14"/>
</dbReference>
<feature type="transmembrane region" description="Helical" evidence="6">
    <location>
        <begin position="34"/>
        <end position="53"/>
    </location>
</feature>
<keyword evidence="2" id="KW-0328">Glycosyltransferase</keyword>
<evidence type="ECO:0000313" key="8">
    <source>
        <dbReference type="Proteomes" id="UP000095284"/>
    </source>
</evidence>
<dbReference type="GO" id="GO:0016020">
    <property type="term" value="C:membrane"/>
    <property type="evidence" value="ECO:0007669"/>
    <property type="project" value="UniProtKB-SubCell"/>
</dbReference>
<gene>
    <name evidence="7" type="ORF">BXYJ_LOCUS601</name>
</gene>
<keyword evidence="6" id="KW-0812">Transmembrane</keyword>
<keyword evidence="6" id="KW-1133">Transmembrane helix</keyword>
<dbReference type="eggNOG" id="KOG0799">
    <property type="taxonomic scope" value="Eukaryota"/>
</dbReference>
<comment type="subcellular location">
    <subcellularLocation>
        <location evidence="1">Membrane</location>
        <topology evidence="1">Single-pass type II membrane protein</topology>
    </subcellularLocation>
</comment>
<dbReference type="Proteomes" id="UP000582659">
    <property type="component" value="Unassembled WGS sequence"/>
</dbReference>
<keyword evidence="4 6" id="KW-0472">Membrane</keyword>
<dbReference type="Proteomes" id="UP000095284">
    <property type="component" value="Unplaced"/>
</dbReference>
<proteinExistence type="predicted"/>
<evidence type="ECO:0000256" key="3">
    <source>
        <dbReference type="ARBA" id="ARBA00022679"/>
    </source>
</evidence>
<name>A0A1I7S1N8_BURXY</name>
<dbReference type="PANTHER" id="PTHR46671:SF7">
    <property type="entry name" value="CORE-2_I-BRANCHING ENZYME"/>
    <property type="match status" value="1"/>
</dbReference>
<evidence type="ECO:0000313" key="9">
    <source>
        <dbReference type="Proteomes" id="UP000659654"/>
    </source>
</evidence>
<evidence type="ECO:0000256" key="5">
    <source>
        <dbReference type="ARBA" id="ARBA00023180"/>
    </source>
</evidence>
<dbReference type="AlphaFoldDB" id="A0A1I7S1N8"/>